<keyword evidence="3 6" id="KW-0812">Transmembrane</keyword>
<evidence type="ECO:0000256" key="4">
    <source>
        <dbReference type="ARBA" id="ARBA00022989"/>
    </source>
</evidence>
<dbReference type="PANTHER" id="PTHR10422">
    <property type="entry name" value="CYTOCHROME C OXIDASE SUBUNIT 1"/>
    <property type="match status" value="1"/>
</dbReference>
<evidence type="ECO:0000256" key="5">
    <source>
        <dbReference type="ARBA" id="ARBA00023136"/>
    </source>
</evidence>
<organism evidence="9 10">
    <name type="scientific">Nguyenibacter vanlangensis</name>
    <dbReference type="NCBI Taxonomy" id="1216886"/>
    <lineage>
        <taxon>Bacteria</taxon>
        <taxon>Pseudomonadati</taxon>
        <taxon>Pseudomonadota</taxon>
        <taxon>Alphaproteobacteria</taxon>
        <taxon>Acetobacterales</taxon>
        <taxon>Acetobacteraceae</taxon>
        <taxon>Nguyenibacter</taxon>
    </lineage>
</organism>
<protein>
    <submittedName>
        <fullName evidence="9">Cbb3-type cytochrome c oxidase subunit I</fullName>
    </submittedName>
</protein>
<feature type="transmembrane region" description="Helical" evidence="7">
    <location>
        <begin position="463"/>
        <end position="485"/>
    </location>
</feature>
<feature type="transmembrane region" description="Helical" evidence="7">
    <location>
        <begin position="156"/>
        <end position="180"/>
    </location>
</feature>
<evidence type="ECO:0000256" key="7">
    <source>
        <dbReference type="SAM" id="Phobius"/>
    </source>
</evidence>
<dbReference type="PROSITE" id="PS50855">
    <property type="entry name" value="COX1"/>
    <property type="match status" value="1"/>
</dbReference>
<evidence type="ECO:0000313" key="9">
    <source>
        <dbReference type="EMBL" id="XAE44100.1"/>
    </source>
</evidence>
<keyword evidence="6" id="KW-0479">Metal-binding</keyword>
<comment type="similarity">
    <text evidence="6">Belongs to the heme-copper respiratory oxidase family.</text>
</comment>
<feature type="transmembrane region" description="Helical" evidence="7">
    <location>
        <begin position="200"/>
        <end position="224"/>
    </location>
</feature>
<dbReference type="PRINTS" id="PR01165">
    <property type="entry name" value="CYCOXIDASEI"/>
</dbReference>
<dbReference type="EMBL" id="CP152276">
    <property type="protein sequence ID" value="XAE44100.1"/>
    <property type="molecule type" value="Genomic_DNA"/>
</dbReference>
<feature type="transmembrane region" description="Helical" evidence="7">
    <location>
        <begin position="321"/>
        <end position="340"/>
    </location>
</feature>
<feature type="transmembrane region" description="Helical" evidence="7">
    <location>
        <begin position="34"/>
        <end position="54"/>
    </location>
</feature>
<keyword evidence="4 7" id="KW-1133">Transmembrane helix</keyword>
<dbReference type="InterPro" id="IPR000883">
    <property type="entry name" value="Cyt_C_Oxase_1"/>
</dbReference>
<sequence length="540" mass="58924">MNVLPSHAPGGNYLTDGLTLRSWLLTTDHKRIGLLYMGTILLFFLLGGAAAALIRFNLLSPAGLLGSRAAYDRLFTMHGIIMVWFFLVPAAPAVLGNFVLPLMVGARDLAFPRLNLASWYLFLAGGACVLTAFFRGGLDTGWTFYAPFSTGYAHGMVALAALGIILAGYSSIAGGLNFIITIHRLRAPGLTWYRLPIFCWSLYATSMLNVLATPVLTMVLMMMAAERIWGVGFFGPVMGGDPLLFQHLFWFYSHPAVYIMIMPGFGIVSEVIPAFASRPLFGYKFVAWASIAIGVISFFVWGHHMFVAGVSTFSNTVFSLLSYGVAVPSAIKVFNWIGTLERGYVRLDAPMLYALGFVGLFTTGGLSGLFLAGLGADVYLHDTYFVIAHFHFIMVGGMVTAFFAGLHFWWPKMTGRLYSAFWSRCAAILLFAGFNVTFMPQYILGYLGMPRRYASYDPQFTALNVMSTGGALILAAAYVLPLVYLGASLLRGARAPANPWGATGLEWQAASPPPTENFAVIPVVTGPPYAYPRREEDMPP</sequence>
<dbReference type="PANTHER" id="PTHR10422:SF18">
    <property type="entry name" value="CYTOCHROME C OXIDASE SUBUNIT 1"/>
    <property type="match status" value="1"/>
</dbReference>
<evidence type="ECO:0000256" key="6">
    <source>
        <dbReference type="RuleBase" id="RU000370"/>
    </source>
</evidence>
<keyword evidence="6" id="KW-0349">Heme</keyword>
<feature type="transmembrane region" description="Helical" evidence="7">
    <location>
        <begin position="421"/>
        <end position="443"/>
    </location>
</feature>
<feature type="transmembrane region" description="Helical" evidence="7">
    <location>
        <begin position="352"/>
        <end position="372"/>
    </location>
</feature>
<evidence type="ECO:0000256" key="1">
    <source>
        <dbReference type="ARBA" id="ARBA00004141"/>
    </source>
</evidence>
<dbReference type="RefSeq" id="WP_342629412.1">
    <property type="nucleotide sequence ID" value="NZ_CP152276.1"/>
</dbReference>
<feature type="domain" description="Cytochrome oxidase subunit I profile" evidence="8">
    <location>
        <begin position="17"/>
        <end position="525"/>
    </location>
</feature>
<comment type="subcellular location">
    <subcellularLocation>
        <location evidence="1">Membrane</location>
        <topology evidence="1">Multi-pass membrane protein</topology>
    </subcellularLocation>
</comment>
<feature type="transmembrane region" description="Helical" evidence="7">
    <location>
        <begin position="244"/>
        <end position="268"/>
    </location>
</feature>
<keyword evidence="6" id="KW-0408">Iron</keyword>
<feature type="transmembrane region" description="Helical" evidence="7">
    <location>
        <begin position="384"/>
        <end position="409"/>
    </location>
</feature>
<keyword evidence="5 7" id="KW-0472">Membrane</keyword>
<keyword evidence="2 6" id="KW-0679">Respiratory chain</keyword>
<dbReference type="InterPro" id="IPR023615">
    <property type="entry name" value="Cyt_c_Oxase_su1_BS"/>
</dbReference>
<evidence type="ECO:0000256" key="3">
    <source>
        <dbReference type="ARBA" id="ARBA00022692"/>
    </source>
</evidence>
<dbReference type="Gene3D" id="1.20.210.10">
    <property type="entry name" value="Cytochrome c oxidase-like, subunit I domain"/>
    <property type="match status" value="1"/>
</dbReference>
<dbReference type="PROSITE" id="PS00077">
    <property type="entry name" value="COX1_CUB"/>
    <property type="match status" value="1"/>
</dbReference>
<feature type="transmembrane region" description="Helical" evidence="7">
    <location>
        <begin position="280"/>
        <end position="301"/>
    </location>
</feature>
<dbReference type="Proteomes" id="UP001449795">
    <property type="component" value="Chromosome"/>
</dbReference>
<gene>
    <name evidence="9" type="ORF">AAC691_06610</name>
</gene>
<dbReference type="InterPro" id="IPR036927">
    <property type="entry name" value="Cyt_c_oxase-like_su1_sf"/>
</dbReference>
<dbReference type="Pfam" id="PF00115">
    <property type="entry name" value="COX1"/>
    <property type="match status" value="1"/>
</dbReference>
<keyword evidence="6" id="KW-0249">Electron transport</keyword>
<evidence type="ECO:0000259" key="8">
    <source>
        <dbReference type="PROSITE" id="PS50855"/>
    </source>
</evidence>
<proteinExistence type="inferred from homology"/>
<evidence type="ECO:0000313" key="10">
    <source>
        <dbReference type="Proteomes" id="UP001449795"/>
    </source>
</evidence>
<reference evidence="9 10" key="1">
    <citation type="submission" date="2024-04" db="EMBL/GenBank/DDBJ databases">
        <title>Complete genome sequence of Nguyenibacter vanlangesis HBCM-1154, a strain capable of nitrogen fixation, IAA production, and phosphorus solubilization isolated from sugarcane soil.</title>
        <authorList>
            <person name="MY HANH P."/>
        </authorList>
    </citation>
    <scope>NUCLEOTIDE SEQUENCE [LARGE SCALE GENOMIC DNA]</scope>
    <source>
        <strain evidence="9 10">HBCM 1154</strain>
    </source>
</reference>
<keyword evidence="10" id="KW-1185">Reference proteome</keyword>
<feature type="transmembrane region" description="Helical" evidence="7">
    <location>
        <begin position="116"/>
        <end position="136"/>
    </location>
</feature>
<accession>A0ABZ3D8T0</accession>
<dbReference type="SUPFAM" id="SSF81442">
    <property type="entry name" value="Cytochrome c oxidase subunit I-like"/>
    <property type="match status" value="1"/>
</dbReference>
<evidence type="ECO:0000256" key="2">
    <source>
        <dbReference type="ARBA" id="ARBA00022660"/>
    </source>
</evidence>
<name>A0ABZ3D8T0_9PROT</name>
<keyword evidence="6" id="KW-0813">Transport</keyword>
<feature type="transmembrane region" description="Helical" evidence="7">
    <location>
        <begin position="74"/>
        <end position="104"/>
    </location>
</feature>
<dbReference type="InterPro" id="IPR023616">
    <property type="entry name" value="Cyt_c_oxase-like_su1_dom"/>
</dbReference>